<protein>
    <submittedName>
        <fullName evidence="1">Uncharacterized protein</fullName>
    </submittedName>
</protein>
<reference evidence="1 2" key="1">
    <citation type="submission" date="2015-03" db="EMBL/GenBank/DDBJ databases">
        <authorList>
            <person name="Murphy D."/>
        </authorList>
    </citation>
    <scope>NUCLEOTIDE SEQUENCE [LARGE SCALE GENOMIC DNA]</scope>
    <source>
        <strain evidence="1 2">KMM 520</strain>
    </source>
</reference>
<proteinExistence type="predicted"/>
<sequence>MDFSAEEIDFLSDLFKSDQKPALPHEPMLTMQSSVPVSVAQLLSNANLTLLAEVAHYQLWFPLHLKINRSGTITPILSAPEVIDTKGTQRSWRWSHLNIKSQGFCIESISSTGVFLKPTGKHKNLSKVQHVEFTLPNKESVSMDIEPVRQSKHGLAAKIKHIHTGKEQLRAYLFAEHQRQYANLYQHEPLINSPN</sequence>
<organism evidence="1">
    <name type="scientific">Pseudoalteromonas translucida KMM 520</name>
    <dbReference type="NCBI Taxonomy" id="1315283"/>
    <lineage>
        <taxon>Bacteria</taxon>
        <taxon>Pseudomonadati</taxon>
        <taxon>Pseudomonadota</taxon>
        <taxon>Gammaproteobacteria</taxon>
        <taxon>Alteromonadales</taxon>
        <taxon>Pseudoalteromonadaceae</taxon>
        <taxon>Pseudoalteromonas</taxon>
    </lineage>
</organism>
<dbReference type="PATRIC" id="fig|1315283.4.peg.2021"/>
<evidence type="ECO:0000313" key="2">
    <source>
        <dbReference type="Proteomes" id="UP000065261"/>
    </source>
</evidence>
<accession>A0A0U2VJ23</accession>
<dbReference type="KEGG" id="ptn:PTRA_a2324"/>
<dbReference type="OrthoDB" id="6398247at2"/>
<dbReference type="EMBL" id="CP011034">
    <property type="protein sequence ID" value="ALS33429.1"/>
    <property type="molecule type" value="Genomic_DNA"/>
</dbReference>
<dbReference type="Proteomes" id="UP000065261">
    <property type="component" value="Chromosome I"/>
</dbReference>
<evidence type="ECO:0000313" key="1">
    <source>
        <dbReference type="EMBL" id="ALS33429.1"/>
    </source>
</evidence>
<name>A0A0U2VJ23_9GAMM</name>
<gene>
    <name evidence="1" type="ORF">PTRA_a2324</name>
</gene>
<dbReference type="RefSeq" id="WP_058373679.1">
    <property type="nucleotide sequence ID" value="NZ_CP011034.1"/>
</dbReference>
<dbReference type="AlphaFoldDB" id="A0A0U2VJ23"/>